<proteinExistence type="predicted"/>
<keyword evidence="3" id="KW-1185">Reference proteome</keyword>
<sequence length="110" mass="12942">MVLDLNSKHLYRALCSTRDSGNTQQVECMHFRFFQQGQLKNSEQILQVDCLTQRLSSTLLKETLWKQLMKLAPITLQIGKHKFISLYSVYNKYLFYKKQCILSVCYKPSV</sequence>
<gene>
    <name evidence="1" type="ORF">HINF_LOCUS37228</name>
    <name evidence="2" type="ORF">HINF_LOCUS76981</name>
</gene>
<accession>A0AA86Q1N9</accession>
<dbReference type="Proteomes" id="UP001642409">
    <property type="component" value="Unassembled WGS sequence"/>
</dbReference>
<dbReference type="EMBL" id="CAXDID020000736">
    <property type="protein sequence ID" value="CAL6112314.1"/>
    <property type="molecule type" value="Genomic_DNA"/>
</dbReference>
<name>A0AA86Q1N9_9EUKA</name>
<reference evidence="1" key="1">
    <citation type="submission" date="2023-06" db="EMBL/GenBank/DDBJ databases">
        <authorList>
            <person name="Kurt Z."/>
        </authorList>
    </citation>
    <scope>NUCLEOTIDE SEQUENCE</scope>
</reference>
<dbReference type="EMBL" id="CATOUU010000801">
    <property type="protein sequence ID" value="CAI9949583.1"/>
    <property type="molecule type" value="Genomic_DNA"/>
</dbReference>
<organism evidence="1">
    <name type="scientific">Hexamita inflata</name>
    <dbReference type="NCBI Taxonomy" id="28002"/>
    <lineage>
        <taxon>Eukaryota</taxon>
        <taxon>Metamonada</taxon>
        <taxon>Diplomonadida</taxon>
        <taxon>Hexamitidae</taxon>
        <taxon>Hexamitinae</taxon>
        <taxon>Hexamita</taxon>
    </lineage>
</organism>
<dbReference type="AlphaFoldDB" id="A0AA86Q1N9"/>
<protein>
    <submittedName>
        <fullName evidence="2">Hypothetical_protein</fullName>
    </submittedName>
</protein>
<evidence type="ECO:0000313" key="1">
    <source>
        <dbReference type="EMBL" id="CAI9949583.1"/>
    </source>
</evidence>
<evidence type="ECO:0000313" key="3">
    <source>
        <dbReference type="Proteomes" id="UP001642409"/>
    </source>
</evidence>
<reference evidence="2 3" key="2">
    <citation type="submission" date="2024-07" db="EMBL/GenBank/DDBJ databases">
        <authorList>
            <person name="Akdeniz Z."/>
        </authorList>
    </citation>
    <scope>NUCLEOTIDE SEQUENCE [LARGE SCALE GENOMIC DNA]</scope>
</reference>
<comment type="caution">
    <text evidence="1">The sequence shown here is derived from an EMBL/GenBank/DDBJ whole genome shotgun (WGS) entry which is preliminary data.</text>
</comment>
<evidence type="ECO:0000313" key="2">
    <source>
        <dbReference type="EMBL" id="CAL6112314.1"/>
    </source>
</evidence>